<proteinExistence type="predicted"/>
<reference evidence="2" key="1">
    <citation type="submission" date="2018-06" db="EMBL/GenBank/DDBJ databases">
        <authorList>
            <person name="Zhirakovskaya E."/>
        </authorList>
    </citation>
    <scope>NUCLEOTIDE SEQUENCE</scope>
</reference>
<evidence type="ECO:0008006" key="3">
    <source>
        <dbReference type="Google" id="ProtNLM"/>
    </source>
</evidence>
<name>A0A3B1BZ51_9ZZZZ</name>
<accession>A0A3B1BZ51</accession>
<evidence type="ECO:0000313" key="2">
    <source>
        <dbReference type="EMBL" id="VAX11675.1"/>
    </source>
</evidence>
<dbReference type="InterPro" id="IPR012662">
    <property type="entry name" value="CHP02449"/>
</dbReference>
<sequence length="68" mass="7840">MELDLKKLEVRVEELIRACAQLKGENSSLRTQQESLVAERADLIEKTELAKTRVETIITRLKSMEQEP</sequence>
<keyword evidence="1" id="KW-0175">Coiled coil</keyword>
<dbReference type="AlphaFoldDB" id="A0A3B1BZ51"/>
<gene>
    <name evidence="2" type="ORF">MNBD_GAMMA26-50</name>
</gene>
<evidence type="ECO:0000256" key="1">
    <source>
        <dbReference type="SAM" id="Coils"/>
    </source>
</evidence>
<dbReference type="EMBL" id="UOFX01000089">
    <property type="protein sequence ID" value="VAX11675.1"/>
    <property type="molecule type" value="Genomic_DNA"/>
</dbReference>
<organism evidence="2">
    <name type="scientific">hydrothermal vent metagenome</name>
    <dbReference type="NCBI Taxonomy" id="652676"/>
    <lineage>
        <taxon>unclassified sequences</taxon>
        <taxon>metagenomes</taxon>
        <taxon>ecological metagenomes</taxon>
    </lineage>
</organism>
<dbReference type="NCBIfam" id="TIGR02449">
    <property type="entry name" value="TIGR02449 family protein"/>
    <property type="match status" value="1"/>
</dbReference>
<protein>
    <recommendedName>
        <fullName evidence="3">TIGR02449 family protein</fullName>
    </recommendedName>
</protein>
<feature type="coiled-coil region" evidence="1">
    <location>
        <begin position="5"/>
        <end position="32"/>
    </location>
</feature>